<dbReference type="PANTHER" id="PTHR13489:SF0">
    <property type="entry name" value="MINI-CHROMOSOME MAINTENANCE COMPLEX-BINDING PROTEIN"/>
    <property type="match status" value="1"/>
</dbReference>
<dbReference type="Pfam" id="PF09739">
    <property type="entry name" value="MCM_bind"/>
    <property type="match status" value="1"/>
</dbReference>
<gene>
    <name evidence="4" type="ORF">SARC_07136</name>
</gene>
<organism evidence="4 5">
    <name type="scientific">Sphaeroforma arctica JP610</name>
    <dbReference type="NCBI Taxonomy" id="667725"/>
    <lineage>
        <taxon>Eukaryota</taxon>
        <taxon>Ichthyosporea</taxon>
        <taxon>Ichthyophonida</taxon>
        <taxon>Sphaeroforma</taxon>
    </lineage>
</organism>
<evidence type="ECO:0000313" key="5">
    <source>
        <dbReference type="Proteomes" id="UP000054560"/>
    </source>
</evidence>
<keyword evidence="2" id="KW-0539">Nucleus</keyword>
<accession>A0A0L0FV30</accession>
<evidence type="ECO:0008006" key="6">
    <source>
        <dbReference type="Google" id="ProtNLM"/>
    </source>
</evidence>
<dbReference type="Proteomes" id="UP000054560">
    <property type="component" value="Unassembled WGS sequence"/>
</dbReference>
<dbReference type="GO" id="GO:0005634">
    <property type="term" value="C:nucleus"/>
    <property type="evidence" value="ECO:0007669"/>
    <property type="project" value="UniProtKB-SubCell"/>
</dbReference>
<evidence type="ECO:0000256" key="3">
    <source>
        <dbReference type="SAM" id="MobiDB-lite"/>
    </source>
</evidence>
<evidence type="ECO:0000256" key="2">
    <source>
        <dbReference type="ARBA" id="ARBA00023242"/>
    </source>
</evidence>
<dbReference type="eggNOG" id="KOG2545">
    <property type="taxonomic scope" value="Eukaryota"/>
</dbReference>
<dbReference type="STRING" id="667725.A0A0L0FV30"/>
<dbReference type="InterPro" id="IPR019140">
    <property type="entry name" value="MCM_complex-bd"/>
</dbReference>
<name>A0A0L0FV30_9EUKA</name>
<feature type="compositionally biased region" description="Polar residues" evidence="3">
    <location>
        <begin position="207"/>
        <end position="220"/>
    </location>
</feature>
<evidence type="ECO:0000256" key="1">
    <source>
        <dbReference type="ARBA" id="ARBA00004123"/>
    </source>
</evidence>
<comment type="subcellular location">
    <subcellularLocation>
        <location evidence="1">Nucleus</location>
    </subcellularLocation>
</comment>
<keyword evidence="5" id="KW-1185">Reference proteome</keyword>
<dbReference type="PANTHER" id="PTHR13489">
    <property type="entry name" value="MINI-CHROMOSOME MAINTENANCE COMPLEX-BINDING PROTEIN"/>
    <property type="match status" value="1"/>
</dbReference>
<proteinExistence type="predicted"/>
<evidence type="ECO:0000313" key="4">
    <source>
        <dbReference type="EMBL" id="KNC80494.1"/>
    </source>
</evidence>
<sequence length="657" mass="71042">MPSTTDYAWLHRPLEVVRMLTSNVINGVDQCTDEDMGVQEYFKTILSKKENTDLVPILTASNAELLRPGSLVRMRGMVHHTFDRRYCICKGSAILSNGEKRPVCGLYQSELQVPDGAHIDPHAQSNTFIAQTEVYVTPIPGQNTWVTEMLNGKQEVAPGTAGTSDARLDTGLSIAAGKRQQSDEADNGMSIDEDTLDTESKRVKAAASTNVPLHTNSSSDRIPADGAGANGETSTEINTDTSKDGATDSQGASLSAGMGVYEETVGAAVVTLYGSTEDPAINTHVDVYGILSEPVSTPITAEQPVDDPMGMFPELDTAVAPQHMPRLQAVHLESVLSTNPITTTVDSLSNEDIAKARATIIEILSEALCGDVAAAEYVLMHLLSSTPISESAAPNGAKPGPRVGKVSLNLFGACDAQMVANIEDILRSLTPTTVKIPLVMDTLNAERYWPVQDGESQRLRKSLLQVAPRITHFLIDEVALQTGKLNDTGVKNLQAIQNLLVSGVVPYQFETYEMRFECDATTLVLSEGKSMLASELPYKLVPSSQEASSHTQTLRNVIQAGEIDQLRTYVAACRALPFTIDDATREKCISDYVELRKASPDTVTPETLDRLLTLARYCTISFGKSLLSADIWVKVQRGENERNGRLPIPPSAPVRGQ</sequence>
<dbReference type="RefSeq" id="XP_014154396.1">
    <property type="nucleotide sequence ID" value="XM_014298921.1"/>
</dbReference>
<feature type="compositionally biased region" description="Polar residues" evidence="3">
    <location>
        <begin position="231"/>
        <end position="240"/>
    </location>
</feature>
<feature type="region of interest" description="Disordered" evidence="3">
    <location>
        <begin position="198"/>
        <end position="252"/>
    </location>
</feature>
<dbReference type="OrthoDB" id="329666at2759"/>
<dbReference type="GO" id="GO:0006261">
    <property type="term" value="P:DNA-templated DNA replication"/>
    <property type="evidence" value="ECO:0007669"/>
    <property type="project" value="TreeGrafter"/>
</dbReference>
<reference evidence="4 5" key="1">
    <citation type="submission" date="2011-02" db="EMBL/GenBank/DDBJ databases">
        <title>The Genome Sequence of Sphaeroforma arctica JP610.</title>
        <authorList>
            <consortium name="The Broad Institute Genome Sequencing Platform"/>
            <person name="Russ C."/>
            <person name="Cuomo C."/>
            <person name="Young S.K."/>
            <person name="Zeng Q."/>
            <person name="Gargeya S."/>
            <person name="Alvarado L."/>
            <person name="Berlin A."/>
            <person name="Chapman S.B."/>
            <person name="Chen Z."/>
            <person name="Freedman E."/>
            <person name="Gellesch M."/>
            <person name="Goldberg J."/>
            <person name="Griggs A."/>
            <person name="Gujja S."/>
            <person name="Heilman E."/>
            <person name="Heiman D."/>
            <person name="Howarth C."/>
            <person name="Mehta T."/>
            <person name="Neiman D."/>
            <person name="Pearson M."/>
            <person name="Roberts A."/>
            <person name="Saif S."/>
            <person name="Shea T."/>
            <person name="Shenoy N."/>
            <person name="Sisk P."/>
            <person name="Stolte C."/>
            <person name="Sykes S."/>
            <person name="White J."/>
            <person name="Yandava C."/>
            <person name="Burger G."/>
            <person name="Gray M.W."/>
            <person name="Holland P.W.H."/>
            <person name="King N."/>
            <person name="Lang F.B.F."/>
            <person name="Roger A.J."/>
            <person name="Ruiz-Trillo I."/>
            <person name="Haas B."/>
            <person name="Nusbaum C."/>
            <person name="Birren B."/>
        </authorList>
    </citation>
    <scope>NUCLEOTIDE SEQUENCE [LARGE SCALE GENOMIC DNA]</scope>
    <source>
        <strain evidence="4 5">JP610</strain>
    </source>
</reference>
<dbReference type="AlphaFoldDB" id="A0A0L0FV30"/>
<dbReference type="EMBL" id="KQ242142">
    <property type="protein sequence ID" value="KNC80494.1"/>
    <property type="molecule type" value="Genomic_DNA"/>
</dbReference>
<dbReference type="GeneID" id="25907640"/>
<protein>
    <recommendedName>
        <fullName evidence="6">Mini-chromosome maintenance complex-binding protein</fullName>
    </recommendedName>
</protein>
<dbReference type="GO" id="GO:0003682">
    <property type="term" value="F:chromatin binding"/>
    <property type="evidence" value="ECO:0007669"/>
    <property type="project" value="TreeGrafter"/>
</dbReference>